<feature type="compositionally biased region" description="Basic and acidic residues" evidence="1">
    <location>
        <begin position="1052"/>
        <end position="1062"/>
    </location>
</feature>
<feature type="compositionally biased region" description="Basic and acidic residues" evidence="1">
    <location>
        <begin position="1237"/>
        <end position="1246"/>
    </location>
</feature>
<feature type="compositionally biased region" description="Basic and acidic residues" evidence="1">
    <location>
        <begin position="405"/>
        <end position="418"/>
    </location>
</feature>
<dbReference type="PANTHER" id="PTHR31008:SF2">
    <property type="entry name" value="COP1-INTERACTING PROTEIN-LIKE PROTEIN"/>
    <property type="match status" value="1"/>
</dbReference>
<dbReference type="Proteomes" id="UP000189703">
    <property type="component" value="Unplaced"/>
</dbReference>
<evidence type="ECO:0000313" key="3">
    <source>
        <dbReference type="RefSeq" id="XP_010264948.1"/>
    </source>
</evidence>
<feature type="compositionally biased region" description="Polar residues" evidence="1">
    <location>
        <begin position="392"/>
        <end position="404"/>
    </location>
</feature>
<feature type="compositionally biased region" description="Polar residues" evidence="1">
    <location>
        <begin position="853"/>
        <end position="881"/>
    </location>
</feature>
<feature type="region of interest" description="Disordered" evidence="1">
    <location>
        <begin position="788"/>
        <end position="811"/>
    </location>
</feature>
<organism evidence="2 3">
    <name type="scientific">Nelumbo nucifera</name>
    <name type="common">Sacred lotus</name>
    <dbReference type="NCBI Taxonomy" id="4432"/>
    <lineage>
        <taxon>Eukaryota</taxon>
        <taxon>Viridiplantae</taxon>
        <taxon>Streptophyta</taxon>
        <taxon>Embryophyta</taxon>
        <taxon>Tracheophyta</taxon>
        <taxon>Spermatophyta</taxon>
        <taxon>Magnoliopsida</taxon>
        <taxon>Proteales</taxon>
        <taxon>Nelumbonaceae</taxon>
        <taxon>Nelumbo</taxon>
    </lineage>
</organism>
<dbReference type="OrthoDB" id="1928292at2759"/>
<dbReference type="RefSeq" id="XP_010264948.1">
    <property type="nucleotide sequence ID" value="XM_010266646.2"/>
</dbReference>
<feature type="region of interest" description="Disordered" evidence="1">
    <location>
        <begin position="1047"/>
        <end position="1069"/>
    </location>
</feature>
<feature type="compositionally biased region" description="Polar residues" evidence="1">
    <location>
        <begin position="440"/>
        <end position="455"/>
    </location>
</feature>
<dbReference type="GeneID" id="104602815"/>
<feature type="compositionally biased region" description="Polar residues" evidence="1">
    <location>
        <begin position="288"/>
        <end position="299"/>
    </location>
</feature>
<dbReference type="FunCoup" id="A0A1U8AGS8">
    <property type="interactions" value="2030"/>
</dbReference>
<gene>
    <name evidence="3" type="primary">LOC104602815</name>
</gene>
<dbReference type="KEGG" id="nnu:104602815"/>
<accession>A0A1U8AGS8</accession>
<feature type="compositionally biased region" description="Polar residues" evidence="1">
    <location>
        <begin position="1302"/>
        <end position="1321"/>
    </location>
</feature>
<feature type="region of interest" description="Disordered" evidence="1">
    <location>
        <begin position="693"/>
        <end position="726"/>
    </location>
</feature>
<dbReference type="InParanoid" id="A0A1U8AGS8"/>
<feature type="compositionally biased region" description="Polar residues" evidence="1">
    <location>
        <begin position="711"/>
        <end position="726"/>
    </location>
</feature>
<feature type="region of interest" description="Disordered" evidence="1">
    <location>
        <begin position="270"/>
        <end position="319"/>
    </location>
</feature>
<feature type="region of interest" description="Disordered" evidence="1">
    <location>
        <begin position="377"/>
        <end position="467"/>
    </location>
</feature>
<feature type="region of interest" description="Disordered" evidence="1">
    <location>
        <begin position="1226"/>
        <end position="1246"/>
    </location>
</feature>
<feature type="compositionally biased region" description="Basic and acidic residues" evidence="1">
    <location>
        <begin position="270"/>
        <end position="286"/>
    </location>
</feature>
<feature type="compositionally biased region" description="Basic residues" evidence="1">
    <location>
        <begin position="419"/>
        <end position="431"/>
    </location>
</feature>
<feature type="compositionally biased region" description="Gly residues" evidence="1">
    <location>
        <begin position="921"/>
        <end position="931"/>
    </location>
</feature>
<dbReference type="PANTHER" id="PTHR31008">
    <property type="entry name" value="COP1-INTERACTING PROTEIN-RELATED"/>
    <property type="match status" value="1"/>
</dbReference>
<evidence type="ECO:0000313" key="2">
    <source>
        <dbReference type="Proteomes" id="UP000189703"/>
    </source>
</evidence>
<feature type="compositionally biased region" description="Low complexity" evidence="1">
    <location>
        <begin position="968"/>
        <end position="981"/>
    </location>
</feature>
<dbReference type="eggNOG" id="ENOG502QUP9">
    <property type="taxonomic scope" value="Eukaryota"/>
</dbReference>
<feature type="compositionally biased region" description="Basic and acidic residues" evidence="1">
    <location>
        <begin position="1327"/>
        <end position="1336"/>
    </location>
</feature>
<feature type="region of interest" description="Disordered" evidence="1">
    <location>
        <begin position="545"/>
        <end position="565"/>
    </location>
</feature>
<feature type="compositionally biased region" description="Acidic residues" evidence="1">
    <location>
        <begin position="456"/>
        <end position="467"/>
    </location>
</feature>
<sequence>MKSGTRLDSAVFQLTPTRTRCDLVITANGKTEKIASGLLNPFLAHLKTAQEQIAKGGYSIILEPDPGSDLTWFTKGTVERFVRFVSTPEVLERVHTIESEISQIEEAIAIQSNDNLGLSTVEDHQMRSMESIEGPKPVADADSEKAIILYKPGQHPPESNGSTTQEENSKVQLLRVLETRKSVLQKEQGMAFARAVAAGFDMDHMAPLISFAELFGASRLMEACIRFMDLWKAKHETGQWLEIEATEAMSSRSDLSCMNASGIMLSSEIHKQKEPKDAWSESHGEASIENNAKASNGSTADKRLSMDPQVPPGHHEYFQGQFQHPMFPQWPIHSPPGAPPVFQPYPVQGMPYYHPGSGPFFQPYPPLEDPRFNAAQRIQKRHSMDSKDSNTESENLETGASNTRLQDDLEKEVSLGREPRKKTGRSGKKKSGMVVIRNINYITSKRQNTSGSESESASDPETDEEGEGLNADALEMKHKNSVRSSTCKGSHAKSGDTWNSYHKDDAIYGQEIDGGNWQAFQNCLLREDENAHRVDRGMFAMEKETQVKRRKSTGGGDPIVPHGRDLGELQGRLTEFDTINGKLRRMLKASNDESVISQGGFHSGAGRESSEGQADIQLTEIEGGRGRYRRSTNDDFMIYGRENHSGAASSLSDPLVGNGFERAAIKNMDNGSSHDITDESFIIPVRAISQEQVGTDSREAIDMDSELPSGLQKTENTSTRTRSQLSYEPDDLSLMPERATERQSIGYDPAVDYEIQARAEDGITVETQDKEDVKGGLKKSKVVKDSLQKRKNETAVRKGKPTKSSPLTEAQARAERLRAYKTDLQKLKKEKEEEEIKRLEALKRERQKRIAARNNSGPTQSPLSSQQTRSRLPTKLSPSSRKGSKFSDSEPGQLSPLQRFPIRTASLGSSDSLKTTKTRLSGGGGHLGGNGLSRSVSSLPELKKENGSTPEPKATSTRIRRLSEPKTSSSARVSSVKSQSAEPVLKRKLFDEPEIKKISAIMNHDRTKAATLPGLKIRTPRRPAAMVQNKAVTKDMEQKANGSKIMGSSESVKLKRSNDKAVDNINGDDNPIIEKTVVMLEPEMPPDPTGQVPEEKMEMKKGSYGENIATEKTEVVSEYAAIRAPPSPRTMDEADCSYSQCRLNEQPSSDEVTTGNAMEAKEELLKFSSLTISEKPYQAPHARASSMSSMDGSYTRNLEYTNTTPTNSEVAVTGTETVKVHVRDFTNPDSSDQISEALEKPQVKESSKGFRRLLKFGRKHHSSTTAECNNESDKLSIDGSVADGHAAGNVSNEVHTLKNLISQDETPTASTPQKASRSFSLLSPFRKTSEKKLTAA</sequence>
<protein>
    <submittedName>
        <fullName evidence="3">Uncharacterized protein LOC104602815</fullName>
    </submittedName>
</protein>
<keyword evidence="2" id="KW-1185">Reference proteome</keyword>
<proteinExistence type="predicted"/>
<feature type="region of interest" description="Disordered" evidence="1">
    <location>
        <begin position="1023"/>
        <end position="1042"/>
    </location>
</feature>
<dbReference type="OMA" id="MIPVRSN"/>
<evidence type="ECO:0000256" key="1">
    <source>
        <dbReference type="SAM" id="MobiDB-lite"/>
    </source>
</evidence>
<feature type="region of interest" description="Disordered" evidence="1">
    <location>
        <begin position="846"/>
        <end position="983"/>
    </location>
</feature>
<feature type="compositionally biased region" description="Polar residues" evidence="1">
    <location>
        <begin position="906"/>
        <end position="919"/>
    </location>
</feature>
<feature type="region of interest" description="Disordered" evidence="1">
    <location>
        <begin position="1302"/>
        <end position="1336"/>
    </location>
</feature>
<reference evidence="3" key="1">
    <citation type="submission" date="2025-08" db="UniProtKB">
        <authorList>
            <consortium name="RefSeq"/>
        </authorList>
    </citation>
    <scope>IDENTIFICATION</scope>
</reference>
<name>A0A1U8AGS8_NELNU</name>